<reference evidence="2" key="1">
    <citation type="submission" date="2021-01" db="EMBL/GenBank/DDBJ databases">
        <title>Whole genome shotgun sequence of Dactylosporangium siamense NBRC 106093.</title>
        <authorList>
            <person name="Komaki H."/>
            <person name="Tamura T."/>
        </authorList>
    </citation>
    <scope>NUCLEOTIDE SEQUENCE</scope>
    <source>
        <strain evidence="2">NBRC 106093</strain>
    </source>
</reference>
<dbReference type="SMART" id="SM00829">
    <property type="entry name" value="PKS_ER"/>
    <property type="match status" value="1"/>
</dbReference>
<organism evidence="2 3">
    <name type="scientific">Dactylosporangium siamense</name>
    <dbReference type="NCBI Taxonomy" id="685454"/>
    <lineage>
        <taxon>Bacteria</taxon>
        <taxon>Bacillati</taxon>
        <taxon>Actinomycetota</taxon>
        <taxon>Actinomycetes</taxon>
        <taxon>Micromonosporales</taxon>
        <taxon>Micromonosporaceae</taxon>
        <taxon>Dactylosporangium</taxon>
    </lineage>
</organism>
<dbReference type="InterPro" id="IPR020843">
    <property type="entry name" value="ER"/>
</dbReference>
<keyword evidence="3" id="KW-1185">Reference proteome</keyword>
<dbReference type="PANTHER" id="PTHR43677">
    <property type="entry name" value="SHORT-CHAIN DEHYDROGENASE/REDUCTASE"/>
    <property type="match status" value="1"/>
</dbReference>
<dbReference type="SUPFAM" id="SSF51735">
    <property type="entry name" value="NAD(P)-binding Rossmann-fold domains"/>
    <property type="match status" value="1"/>
</dbReference>
<dbReference type="EMBL" id="BONQ01000014">
    <property type="protein sequence ID" value="GIG42361.1"/>
    <property type="molecule type" value="Genomic_DNA"/>
</dbReference>
<dbReference type="InterPro" id="IPR051397">
    <property type="entry name" value="Zn-ADH-like_protein"/>
</dbReference>
<dbReference type="PANTHER" id="PTHR43677:SF4">
    <property type="entry name" value="QUINONE OXIDOREDUCTASE-LIKE PROTEIN 2"/>
    <property type="match status" value="1"/>
</dbReference>
<dbReference type="RefSeq" id="WP_203844252.1">
    <property type="nucleotide sequence ID" value="NZ_BAAAVW010000005.1"/>
</dbReference>
<feature type="domain" description="Enoyl reductase (ER)" evidence="1">
    <location>
        <begin position="10"/>
        <end position="314"/>
    </location>
</feature>
<evidence type="ECO:0000313" key="3">
    <source>
        <dbReference type="Proteomes" id="UP000660611"/>
    </source>
</evidence>
<dbReference type="SUPFAM" id="SSF50129">
    <property type="entry name" value="GroES-like"/>
    <property type="match status" value="1"/>
</dbReference>
<dbReference type="InterPro" id="IPR013149">
    <property type="entry name" value="ADH-like_C"/>
</dbReference>
<dbReference type="CDD" id="cd08241">
    <property type="entry name" value="QOR1"/>
    <property type="match status" value="1"/>
</dbReference>
<dbReference type="Proteomes" id="UP000660611">
    <property type="component" value="Unassembled WGS sequence"/>
</dbReference>
<protein>
    <submittedName>
        <fullName evidence="2">NADPH:quinone reductase</fullName>
    </submittedName>
</protein>
<dbReference type="InterPro" id="IPR036291">
    <property type="entry name" value="NAD(P)-bd_dom_sf"/>
</dbReference>
<sequence length="317" mass="32174">MRAIRCDRFGGPEVLVPADVADPVPGPGQVLVEVSAAGINYADTSRTAGTYSGGQALPFIPGTEVVGRTPDGRRVAALTFAGGGYAARAVVSTVDTVDVPDGVADGPALALLVQGLTAWHLLHGSAALRPGETVVVNAAAGGVGTLAVQLARHLGAGRIIAAASTPEKRALAASLGADATVDSAPDGYTDRVLAANDGAGVDVVLESTGGPTFTAALATLAPLGRLVTYGDASRGGRPPVDPAELANRSVAVAGFWLRPVLTRPDAFHGPLTQLLELTSRGVLRPQLGPAYALEDARRAHEDLLARRTTGKLVLTVD</sequence>
<dbReference type="Pfam" id="PF08240">
    <property type="entry name" value="ADH_N"/>
    <property type="match status" value="1"/>
</dbReference>
<dbReference type="InterPro" id="IPR011032">
    <property type="entry name" value="GroES-like_sf"/>
</dbReference>
<evidence type="ECO:0000313" key="2">
    <source>
        <dbReference type="EMBL" id="GIG42361.1"/>
    </source>
</evidence>
<dbReference type="Pfam" id="PF00107">
    <property type="entry name" value="ADH_zinc_N"/>
    <property type="match status" value="1"/>
</dbReference>
<evidence type="ECO:0000259" key="1">
    <source>
        <dbReference type="SMART" id="SM00829"/>
    </source>
</evidence>
<accession>A0A919PCQ5</accession>
<dbReference type="GO" id="GO:0016491">
    <property type="term" value="F:oxidoreductase activity"/>
    <property type="evidence" value="ECO:0007669"/>
    <property type="project" value="InterPro"/>
</dbReference>
<dbReference type="Gene3D" id="3.90.180.10">
    <property type="entry name" value="Medium-chain alcohol dehydrogenases, catalytic domain"/>
    <property type="match status" value="1"/>
</dbReference>
<proteinExistence type="predicted"/>
<dbReference type="AlphaFoldDB" id="A0A919PCQ5"/>
<comment type="caution">
    <text evidence="2">The sequence shown here is derived from an EMBL/GenBank/DDBJ whole genome shotgun (WGS) entry which is preliminary data.</text>
</comment>
<dbReference type="Gene3D" id="3.40.50.720">
    <property type="entry name" value="NAD(P)-binding Rossmann-like Domain"/>
    <property type="match status" value="1"/>
</dbReference>
<gene>
    <name evidence="2" type="primary">qor_1</name>
    <name evidence="2" type="ORF">Dsi01nite_004020</name>
</gene>
<name>A0A919PCQ5_9ACTN</name>
<dbReference type="InterPro" id="IPR013154">
    <property type="entry name" value="ADH-like_N"/>
</dbReference>